<dbReference type="SUPFAM" id="SSF50729">
    <property type="entry name" value="PH domain-like"/>
    <property type="match status" value="1"/>
</dbReference>
<comment type="caution">
    <text evidence="2">The sequence shown here is derived from an EMBL/GenBank/DDBJ whole genome shotgun (WGS) entry which is preliminary data.</text>
</comment>
<gene>
    <name evidence="2" type="primary">Wbp2_0</name>
    <name evidence="2" type="ORF">SETKIR_R00153</name>
</gene>
<feature type="non-terminal residue" evidence="2">
    <location>
        <position position="1"/>
    </location>
</feature>
<feature type="non-terminal residue" evidence="2">
    <location>
        <position position="231"/>
    </location>
</feature>
<dbReference type="PANTHER" id="PTHR31606:SF2">
    <property type="entry name" value="POSTACROSOMAL SHEATH WW DOMAIN-BINDING PROTEIN"/>
    <property type="match status" value="1"/>
</dbReference>
<reference evidence="2 3" key="1">
    <citation type="submission" date="2019-09" db="EMBL/GenBank/DDBJ databases">
        <title>Bird 10,000 Genomes (B10K) Project - Family phase.</title>
        <authorList>
            <person name="Zhang G."/>
        </authorList>
    </citation>
    <scope>NUCLEOTIDE SEQUENCE [LARGE SCALE GENOMIC DNA]</scope>
    <source>
        <strain evidence="2">B10K-DU-001-45</strain>
        <tissue evidence="2">Muscle</tissue>
    </source>
</reference>
<evidence type="ECO:0000313" key="2">
    <source>
        <dbReference type="EMBL" id="NXL16783.1"/>
    </source>
</evidence>
<keyword evidence="3" id="KW-1185">Reference proteome</keyword>
<proteinExistence type="predicted"/>
<dbReference type="EMBL" id="VXAS01007363">
    <property type="protein sequence ID" value="NXL16783.1"/>
    <property type="molecule type" value="Genomic_DNA"/>
</dbReference>
<dbReference type="CDD" id="cd13214">
    <property type="entry name" value="PH-GRAM_WBP2"/>
    <property type="match status" value="1"/>
</dbReference>
<dbReference type="InterPro" id="IPR004182">
    <property type="entry name" value="GRAM"/>
</dbReference>
<evidence type="ECO:0000259" key="1">
    <source>
        <dbReference type="Pfam" id="PF02893"/>
    </source>
</evidence>
<dbReference type="GO" id="GO:0005634">
    <property type="term" value="C:nucleus"/>
    <property type="evidence" value="ECO:0007669"/>
    <property type="project" value="TreeGrafter"/>
</dbReference>
<name>A0A7L0QGX6_SETKR</name>
<dbReference type="AlphaFoldDB" id="A0A7L0QGX6"/>
<dbReference type="InterPro" id="IPR044852">
    <property type="entry name" value="WBP2-like"/>
</dbReference>
<evidence type="ECO:0000313" key="3">
    <source>
        <dbReference type="Proteomes" id="UP000550059"/>
    </source>
</evidence>
<dbReference type="PANTHER" id="PTHR31606">
    <property type="entry name" value="WW DOMAIN BINDING PROTEIN 2, ISOFORM E"/>
    <property type="match status" value="1"/>
</dbReference>
<dbReference type="GO" id="GO:0003713">
    <property type="term" value="F:transcription coactivator activity"/>
    <property type="evidence" value="ECO:0007669"/>
    <property type="project" value="InterPro"/>
</dbReference>
<dbReference type="Proteomes" id="UP000550059">
    <property type="component" value="Unassembled WGS sequence"/>
</dbReference>
<dbReference type="Pfam" id="PF02893">
    <property type="entry name" value="GRAM"/>
    <property type="match status" value="1"/>
</dbReference>
<feature type="domain" description="GRAM" evidence="1">
    <location>
        <begin position="25"/>
        <end position="112"/>
    </location>
</feature>
<accession>A0A7L0QGX6</accession>
<organism evidence="2 3">
    <name type="scientific">Setophaga kirtlandii</name>
    <name type="common">Kirtland's warbler</name>
    <name type="synonym">Dendroica kirtlandii</name>
    <dbReference type="NCBI Taxonomy" id="298831"/>
    <lineage>
        <taxon>Eukaryota</taxon>
        <taxon>Metazoa</taxon>
        <taxon>Chordata</taxon>
        <taxon>Craniata</taxon>
        <taxon>Vertebrata</taxon>
        <taxon>Euteleostomi</taxon>
        <taxon>Archelosauria</taxon>
        <taxon>Archosauria</taxon>
        <taxon>Dinosauria</taxon>
        <taxon>Saurischia</taxon>
        <taxon>Theropoda</taxon>
        <taxon>Coelurosauria</taxon>
        <taxon>Aves</taxon>
        <taxon>Neognathae</taxon>
        <taxon>Neoaves</taxon>
        <taxon>Telluraves</taxon>
        <taxon>Australaves</taxon>
        <taxon>Passeriformes</taxon>
        <taxon>Passeroidea</taxon>
        <taxon>Parulidae</taxon>
        <taxon>Setophaga</taxon>
    </lineage>
</organism>
<sequence length="231" mass="24373">SVLKQCKDVELSFSDVTGKPEIFKGTKKGMLYLTPYRMIFVTKGKDPMQSFMMPFYLVKGCSVEQPVFSANYIKGQIQAEAGGGWEGQGTFKLTFNSGGAVEFGQLMMKAASRASSGVPLQSPGYGYTPFPGGYAPVPGGYAAPPPPNGAYPYAPPPGSAYGPAPPPMGYPSAQNPAPSAPPAWVSPGMPGGSKAMEAASSAYYNPANPHNVYMPMEQPPPYAPPEDKKNN</sequence>
<protein>
    <submittedName>
        <fullName evidence="2">WBP2 protein</fullName>
    </submittedName>
</protein>
<dbReference type="GO" id="GO:0031490">
    <property type="term" value="F:chromatin DNA binding"/>
    <property type="evidence" value="ECO:0007669"/>
    <property type="project" value="TreeGrafter"/>
</dbReference>